<dbReference type="InterPro" id="IPR002678">
    <property type="entry name" value="DUF34/NIF3"/>
</dbReference>
<evidence type="ECO:0000313" key="4">
    <source>
        <dbReference type="Proteomes" id="UP001500604"/>
    </source>
</evidence>
<name>A0ABP8UY23_9GAMM</name>
<keyword evidence="2" id="KW-0479">Metal-binding</keyword>
<dbReference type="NCBIfam" id="TIGR00486">
    <property type="entry name" value="YbgI_SA1388"/>
    <property type="match status" value="1"/>
</dbReference>
<evidence type="ECO:0000256" key="1">
    <source>
        <dbReference type="ARBA" id="ARBA00006964"/>
    </source>
</evidence>
<dbReference type="InterPro" id="IPR036069">
    <property type="entry name" value="DUF34/NIF3_sf"/>
</dbReference>
<dbReference type="Pfam" id="PF01784">
    <property type="entry name" value="DUF34_NIF3"/>
    <property type="match status" value="1"/>
</dbReference>
<organism evidence="3 4">
    <name type="scientific">Kistimonas scapharcae</name>
    <dbReference type="NCBI Taxonomy" id="1036133"/>
    <lineage>
        <taxon>Bacteria</taxon>
        <taxon>Pseudomonadati</taxon>
        <taxon>Pseudomonadota</taxon>
        <taxon>Gammaproteobacteria</taxon>
        <taxon>Oceanospirillales</taxon>
        <taxon>Endozoicomonadaceae</taxon>
        <taxon>Kistimonas</taxon>
    </lineage>
</organism>
<dbReference type="SUPFAM" id="SSF102705">
    <property type="entry name" value="NIF3 (NGG1p interacting factor 3)-like"/>
    <property type="match status" value="1"/>
</dbReference>
<proteinExistence type="inferred from homology"/>
<protein>
    <submittedName>
        <fullName evidence="3">Nif3-like dinuclear metal center hexameric protein</fullName>
    </submittedName>
</protein>
<evidence type="ECO:0000256" key="2">
    <source>
        <dbReference type="ARBA" id="ARBA00022723"/>
    </source>
</evidence>
<sequence>MSVMLNDLIEATEKKLKPWLFKDYAPNGLQVEGRREVRRVVSGVTACEALLDAAIAADADAILVHHGYFWRGENACLTGMKRRRIGKLIQHDISLIAYHLPLDAHPELGNNACLGKMLGFETTGGMDADEQTSIGLTGRLGTPQPLEILGKQVEQLLGRTPLLVSGGNHPIKTVAWCTGGAQGYIEKALDLGVDAYISGEISEQTTHFARENGIHYIAAGHHATERYGVQALGEWLSETLGIAHQFIDIDNPV</sequence>
<dbReference type="RefSeq" id="WP_345192689.1">
    <property type="nucleotide sequence ID" value="NZ_BAABFL010000004.1"/>
</dbReference>
<dbReference type="PANTHER" id="PTHR13799">
    <property type="entry name" value="NGG1 INTERACTING FACTOR 3"/>
    <property type="match status" value="1"/>
</dbReference>
<gene>
    <name evidence="3" type="ORF">GCM10023116_00730</name>
</gene>
<accession>A0ABP8UY23</accession>
<dbReference type="EMBL" id="BAABFL010000004">
    <property type="protein sequence ID" value="GAA4647811.1"/>
    <property type="molecule type" value="Genomic_DNA"/>
</dbReference>
<comment type="caution">
    <text evidence="3">The sequence shown here is derived from an EMBL/GenBank/DDBJ whole genome shotgun (WGS) entry which is preliminary data.</text>
</comment>
<comment type="similarity">
    <text evidence="1">Belongs to the GTP cyclohydrolase I type 2/NIF3 family.</text>
</comment>
<dbReference type="Gene3D" id="3.40.1390.30">
    <property type="entry name" value="NIF3 (NGG1p interacting factor 3)-like"/>
    <property type="match status" value="2"/>
</dbReference>
<dbReference type="Proteomes" id="UP001500604">
    <property type="component" value="Unassembled WGS sequence"/>
</dbReference>
<keyword evidence="4" id="KW-1185">Reference proteome</keyword>
<evidence type="ECO:0000313" key="3">
    <source>
        <dbReference type="EMBL" id="GAA4647811.1"/>
    </source>
</evidence>
<dbReference type="PANTHER" id="PTHR13799:SF14">
    <property type="entry name" value="GTP CYCLOHYDROLASE 1 TYPE 2 HOMOLOG"/>
    <property type="match status" value="1"/>
</dbReference>
<reference evidence="4" key="1">
    <citation type="journal article" date="2019" name="Int. J. Syst. Evol. Microbiol.">
        <title>The Global Catalogue of Microorganisms (GCM) 10K type strain sequencing project: providing services to taxonomists for standard genome sequencing and annotation.</title>
        <authorList>
            <consortium name="The Broad Institute Genomics Platform"/>
            <consortium name="The Broad Institute Genome Sequencing Center for Infectious Disease"/>
            <person name="Wu L."/>
            <person name="Ma J."/>
        </authorList>
    </citation>
    <scope>NUCLEOTIDE SEQUENCE [LARGE SCALE GENOMIC DNA]</scope>
    <source>
        <strain evidence="4">JCM 17805</strain>
    </source>
</reference>